<keyword evidence="3" id="KW-1185">Reference proteome</keyword>
<evidence type="ECO:0000259" key="1">
    <source>
        <dbReference type="Pfam" id="PF14336"/>
    </source>
</evidence>
<dbReference type="PANTHER" id="PTHR32022">
    <property type="entry name" value="D-GLUTAMATE CYCLASE, MITOCHONDRIAL"/>
    <property type="match status" value="1"/>
</dbReference>
<dbReference type="InterPro" id="IPR025504">
    <property type="entry name" value="GLUCM_C"/>
</dbReference>
<dbReference type="RefSeq" id="WP_269441654.1">
    <property type="nucleotide sequence ID" value="NZ_CP097463.1"/>
</dbReference>
<sequence>MAAPTEETVARKGDQIDRLITIDFPRRGVIDLLYGAARAHHGGSLTLAAARLLHTRLSPGRVALIATGWLDRPHVSRYIAETDGPPGAAALARALHFGLGAVPLVLTEEEIVPAVTAAVQAAGLRCVEPEQAVAASASASPLHAAAVVAFPTGTVAAEAMARQLLERYDVGAFAAVEKGGRNREGRVHTSRGHDTTDVLANIDAVLAACTERGVATIGVGDGGNEIGMGTIADRLRGRLRFADDCECGCGGGVVPGRATDVVVAATVSNWGAYGIAAALAVLLEQPDLLHTPQLEEDVLRACAQAGLIDGVSGRVAPSADGLELPVHKALVTLLRAVTGVGVNSAAWT</sequence>
<protein>
    <submittedName>
        <fullName evidence="2">DUF4392 domain-containing protein</fullName>
    </submittedName>
</protein>
<feature type="domain" description="D-glutamate cyclase-like C-terminal" evidence="1">
    <location>
        <begin position="17"/>
        <end position="335"/>
    </location>
</feature>
<reference evidence="2" key="1">
    <citation type="submission" date="2022-05" db="EMBL/GenBank/DDBJ databases">
        <title>Jatrophihabitans sp. SB3-54 whole genome sequence.</title>
        <authorList>
            <person name="Suh M.K."/>
            <person name="Eom M.K."/>
            <person name="Kim J.S."/>
            <person name="Kim H.S."/>
            <person name="Do H.E."/>
            <person name="Shin Y.K."/>
            <person name="Lee J.-S."/>
        </authorList>
    </citation>
    <scope>NUCLEOTIDE SEQUENCE</scope>
    <source>
        <strain evidence="2">SB3-54</strain>
    </source>
</reference>
<dbReference type="Proteomes" id="UP001164693">
    <property type="component" value="Chromosome"/>
</dbReference>
<accession>A0ABY7JRG8</accession>
<gene>
    <name evidence="2" type="ORF">M6B22_11325</name>
</gene>
<evidence type="ECO:0000313" key="3">
    <source>
        <dbReference type="Proteomes" id="UP001164693"/>
    </source>
</evidence>
<dbReference type="Gene3D" id="3.90.1640.20">
    <property type="entry name" value="TON_0340"/>
    <property type="match status" value="1"/>
</dbReference>
<proteinExistence type="predicted"/>
<name>A0ABY7JRG8_9ACTN</name>
<dbReference type="Pfam" id="PF14336">
    <property type="entry name" value="GLUCM-like_C"/>
    <property type="match status" value="1"/>
</dbReference>
<dbReference type="PANTHER" id="PTHR32022:SF10">
    <property type="entry name" value="D-GLUTAMATE CYCLASE, MITOCHONDRIAL"/>
    <property type="match status" value="1"/>
</dbReference>
<dbReference type="EMBL" id="CP097463">
    <property type="protein sequence ID" value="WAX55151.1"/>
    <property type="molecule type" value="Genomic_DNA"/>
</dbReference>
<organism evidence="2 3">
    <name type="scientific">Jatrophihabitans cynanchi</name>
    <dbReference type="NCBI Taxonomy" id="2944128"/>
    <lineage>
        <taxon>Bacteria</taxon>
        <taxon>Bacillati</taxon>
        <taxon>Actinomycetota</taxon>
        <taxon>Actinomycetes</taxon>
        <taxon>Jatrophihabitantales</taxon>
        <taxon>Jatrophihabitantaceae</taxon>
        <taxon>Jatrophihabitans</taxon>
    </lineage>
</organism>
<evidence type="ECO:0000313" key="2">
    <source>
        <dbReference type="EMBL" id="WAX55151.1"/>
    </source>
</evidence>